<reference evidence="2" key="1">
    <citation type="journal article" date="2021" name="PeerJ">
        <title>Extensive microbial diversity within the chicken gut microbiome revealed by metagenomics and culture.</title>
        <authorList>
            <person name="Gilroy R."/>
            <person name="Ravi A."/>
            <person name="Getino M."/>
            <person name="Pursley I."/>
            <person name="Horton D.L."/>
            <person name="Alikhan N.F."/>
            <person name="Baker D."/>
            <person name="Gharbi K."/>
            <person name="Hall N."/>
            <person name="Watson M."/>
            <person name="Adriaenssens E.M."/>
            <person name="Foster-Nyarko E."/>
            <person name="Jarju S."/>
            <person name="Secka A."/>
            <person name="Antonio M."/>
            <person name="Oren A."/>
            <person name="Chaudhuri R.R."/>
            <person name="La Ragione R."/>
            <person name="Hildebrand F."/>
            <person name="Pallen M.J."/>
        </authorList>
    </citation>
    <scope>NUCLEOTIDE SEQUENCE</scope>
    <source>
        <strain evidence="2">ChiSjej3B21-8574</strain>
    </source>
</reference>
<comment type="caution">
    <text evidence="2">The sequence shown here is derived from an EMBL/GenBank/DDBJ whole genome shotgun (WGS) entry which is preliminary data.</text>
</comment>
<name>A0A9D2PLI9_9FIRM</name>
<dbReference type="Proteomes" id="UP000823904">
    <property type="component" value="Unassembled WGS sequence"/>
</dbReference>
<feature type="coiled-coil region" evidence="1">
    <location>
        <begin position="57"/>
        <end position="84"/>
    </location>
</feature>
<protein>
    <submittedName>
        <fullName evidence="2">Uncharacterized protein</fullName>
    </submittedName>
</protein>
<reference evidence="2" key="2">
    <citation type="submission" date="2021-04" db="EMBL/GenBank/DDBJ databases">
        <authorList>
            <person name="Gilroy R."/>
        </authorList>
    </citation>
    <scope>NUCLEOTIDE SEQUENCE</scope>
    <source>
        <strain evidence="2">ChiSjej3B21-8574</strain>
    </source>
</reference>
<evidence type="ECO:0000256" key="1">
    <source>
        <dbReference type="SAM" id="Coils"/>
    </source>
</evidence>
<sequence>MGGEIEKLEITEAILAGERALERLQNARERLGKAKNWSLIDLFGGGLFTDVMKHSRLKETKEYLEEAKEDLRNFRRELSDVQMFLNLNLEISDFLKVTDIFFDNPVSDYMVQSKISQAKEQLDETVCQVENLISDLKQLRDY</sequence>
<evidence type="ECO:0000313" key="2">
    <source>
        <dbReference type="EMBL" id="HJC51489.1"/>
    </source>
</evidence>
<accession>A0A9D2PLI9</accession>
<organism evidence="2 3">
    <name type="scientific">Candidatus Anaerostipes avistercoris</name>
    <dbReference type="NCBI Taxonomy" id="2838462"/>
    <lineage>
        <taxon>Bacteria</taxon>
        <taxon>Bacillati</taxon>
        <taxon>Bacillota</taxon>
        <taxon>Clostridia</taxon>
        <taxon>Lachnospirales</taxon>
        <taxon>Lachnospiraceae</taxon>
        <taxon>Anaerostipes</taxon>
    </lineage>
</organism>
<gene>
    <name evidence="2" type="ORF">H9754_13125</name>
</gene>
<keyword evidence="1" id="KW-0175">Coiled coil</keyword>
<dbReference type="EMBL" id="DWWD01000048">
    <property type="protein sequence ID" value="HJC51489.1"/>
    <property type="molecule type" value="Genomic_DNA"/>
</dbReference>
<evidence type="ECO:0000313" key="3">
    <source>
        <dbReference type="Proteomes" id="UP000823904"/>
    </source>
</evidence>
<dbReference type="AlphaFoldDB" id="A0A9D2PLI9"/>
<proteinExistence type="predicted"/>